<reference evidence="7" key="1">
    <citation type="submission" date="2009-08" db="EMBL/GenBank/DDBJ databases">
        <title>Annotation of Salpingoeca rosetta.</title>
        <authorList>
            <consortium name="The Broad Institute Genome Sequencing Platform"/>
            <person name="Russ C."/>
            <person name="Cuomo C."/>
            <person name="Burger G."/>
            <person name="Gray M.W."/>
            <person name="Holland P.W.H."/>
            <person name="King N."/>
            <person name="Lang F.B.F."/>
            <person name="Roger A.J."/>
            <person name="Ruiz-Trillo I."/>
            <person name="Young S.K."/>
            <person name="Zeng Q."/>
            <person name="Gargeya S."/>
            <person name="Alvarado L."/>
            <person name="Berlin A."/>
            <person name="Chapman S.B."/>
            <person name="Chen Z."/>
            <person name="Freedman E."/>
            <person name="Gellesch M."/>
            <person name="Goldberg J."/>
            <person name="Griggs A."/>
            <person name="Gujja S."/>
            <person name="Heilman E."/>
            <person name="Heiman D."/>
            <person name="Howarth C."/>
            <person name="Mehta T."/>
            <person name="Neiman D."/>
            <person name="Pearson M."/>
            <person name="Roberts A."/>
            <person name="Saif S."/>
            <person name="Shea T."/>
            <person name="Shenoy N."/>
            <person name="Sisk P."/>
            <person name="Stolte C."/>
            <person name="Sykes S."/>
            <person name="White J."/>
            <person name="Yandava C."/>
            <person name="Haas B."/>
            <person name="Nusbaum C."/>
            <person name="Birren B."/>
        </authorList>
    </citation>
    <scope>NUCLEOTIDE SEQUENCE [LARGE SCALE GENOMIC DNA]</scope>
    <source>
        <strain evidence="7">ATCC 50818</strain>
    </source>
</reference>
<dbReference type="InParanoid" id="F2UKE1"/>
<dbReference type="Gene3D" id="3.30.1120.10">
    <property type="match status" value="1"/>
</dbReference>
<dbReference type="KEGG" id="sre:PTSG_08687"/>
<evidence type="ECO:0000256" key="5">
    <source>
        <dbReference type="ARBA" id="ARBA00023180"/>
    </source>
</evidence>
<keyword evidence="4" id="KW-0106">Calcium</keyword>
<evidence type="ECO:0000313" key="7">
    <source>
        <dbReference type="EMBL" id="EGD77590.1"/>
    </source>
</evidence>
<feature type="domain" description="Sulfatase N-terminal" evidence="6">
    <location>
        <begin position="2"/>
        <end position="109"/>
    </location>
</feature>
<dbReference type="PROSITE" id="PS00149">
    <property type="entry name" value="SULFATASE_2"/>
    <property type="match status" value="1"/>
</dbReference>
<keyword evidence="5" id="KW-0325">Glycoprotein</keyword>
<dbReference type="Proteomes" id="UP000007799">
    <property type="component" value="Unassembled WGS sequence"/>
</dbReference>
<keyword evidence="3" id="KW-0378">Hydrolase</keyword>
<gene>
    <name evidence="7" type="ORF">PTSG_08687</name>
</gene>
<dbReference type="GeneID" id="16071034"/>
<keyword evidence="2" id="KW-0479">Metal-binding</keyword>
<dbReference type="Pfam" id="PF00884">
    <property type="entry name" value="Sulfatase"/>
    <property type="match status" value="1"/>
</dbReference>
<dbReference type="PANTHER" id="PTHR10342">
    <property type="entry name" value="ARYLSULFATASE"/>
    <property type="match status" value="1"/>
</dbReference>
<dbReference type="PANTHER" id="PTHR10342:SF274">
    <property type="entry name" value="ARYLSULFATASE B"/>
    <property type="match status" value="1"/>
</dbReference>
<evidence type="ECO:0000256" key="1">
    <source>
        <dbReference type="ARBA" id="ARBA00008779"/>
    </source>
</evidence>
<name>F2UKE1_SALR5</name>
<accession>F2UKE1</accession>
<protein>
    <recommendedName>
        <fullName evidence="6">Sulfatase N-terminal domain-containing protein</fullName>
    </recommendedName>
</protein>
<dbReference type="eggNOG" id="KOG3867">
    <property type="taxonomic scope" value="Eukaryota"/>
</dbReference>
<dbReference type="EMBL" id="GL832978">
    <property type="protein sequence ID" value="EGD77590.1"/>
    <property type="molecule type" value="Genomic_DNA"/>
</dbReference>
<evidence type="ECO:0000259" key="6">
    <source>
        <dbReference type="Pfam" id="PF00884"/>
    </source>
</evidence>
<proteinExistence type="inferred from homology"/>
<organism evidence="8">
    <name type="scientific">Salpingoeca rosetta (strain ATCC 50818 / BSB-021)</name>
    <dbReference type="NCBI Taxonomy" id="946362"/>
    <lineage>
        <taxon>Eukaryota</taxon>
        <taxon>Choanoflagellata</taxon>
        <taxon>Craspedida</taxon>
        <taxon>Salpingoecidae</taxon>
        <taxon>Salpingoeca</taxon>
    </lineage>
</organism>
<dbReference type="RefSeq" id="XP_004990478.1">
    <property type="nucleotide sequence ID" value="XM_004990421.1"/>
</dbReference>
<dbReference type="Gene3D" id="3.40.720.10">
    <property type="entry name" value="Alkaline Phosphatase, subunit A"/>
    <property type="match status" value="2"/>
</dbReference>
<dbReference type="InterPro" id="IPR024607">
    <property type="entry name" value="Sulfatase_CS"/>
</dbReference>
<evidence type="ECO:0000256" key="4">
    <source>
        <dbReference type="ARBA" id="ARBA00022837"/>
    </source>
</evidence>
<dbReference type="OrthoDB" id="103349at2759"/>
<evidence type="ECO:0000256" key="3">
    <source>
        <dbReference type="ARBA" id="ARBA00022801"/>
    </source>
</evidence>
<dbReference type="GO" id="GO:0008484">
    <property type="term" value="F:sulfuric ester hydrolase activity"/>
    <property type="evidence" value="ECO:0007669"/>
    <property type="project" value="InterPro"/>
</dbReference>
<dbReference type="AlphaFoldDB" id="F2UKE1"/>
<dbReference type="GO" id="GO:0046872">
    <property type="term" value="F:metal ion binding"/>
    <property type="evidence" value="ECO:0007669"/>
    <property type="project" value="UniProtKB-KW"/>
</dbReference>
<evidence type="ECO:0000313" key="8">
    <source>
        <dbReference type="Proteomes" id="UP000007799"/>
    </source>
</evidence>
<comment type="similarity">
    <text evidence="1">Belongs to the sulfatase family.</text>
</comment>
<dbReference type="InterPro" id="IPR047115">
    <property type="entry name" value="ARSB"/>
</dbReference>
<keyword evidence="8" id="KW-1185">Reference proteome</keyword>
<evidence type="ECO:0000256" key="2">
    <source>
        <dbReference type="ARBA" id="ARBA00022723"/>
    </source>
</evidence>
<dbReference type="SUPFAM" id="SSF53649">
    <property type="entry name" value="Alkaline phosphatase-like"/>
    <property type="match status" value="1"/>
</dbReference>
<dbReference type="InterPro" id="IPR000917">
    <property type="entry name" value="Sulfatase_N"/>
</dbReference>
<sequence length="320" mass="35661">MTTLPEKLKSAGYRTFMAGKWHAGGYAFGQVPGQRGFDYSIGYLDGKEDHYTHYMGMLGAYDFWQTNNVSYGYKGIYGDSIYVNKSVEFIHNVTTADKDEPIFMYIAFRKCTPDNFDCFDGGVKAVSFLSGPVLPSAVKGTRSSALVHIADWYATFASLAKVDPWDNTTAVPPSDGLNVWPALTKEQPSPRTEIVLCEKAILSGRYKLVNEYRYDGYSGPAYPETPITPAPPCPKDGCLFDIERDPRETTDLSDTYPQIKKDLLAKLQNASATFFQTGDDGYKGKFTDCKPFHEILNMTDGYGAPLCYEPKHHPNNIKGK</sequence>
<dbReference type="InterPro" id="IPR017850">
    <property type="entry name" value="Alkaline_phosphatase_core_sf"/>
</dbReference>